<dbReference type="InterPro" id="IPR000086">
    <property type="entry name" value="NUDIX_hydrolase_dom"/>
</dbReference>
<dbReference type="PROSITE" id="PS00893">
    <property type="entry name" value="NUDIX_BOX"/>
    <property type="match status" value="1"/>
</dbReference>
<dbReference type="PANTHER" id="PTHR43736">
    <property type="entry name" value="ADP-RIBOSE PYROPHOSPHATASE"/>
    <property type="match status" value="1"/>
</dbReference>
<organism evidence="4">
    <name type="scientific">Jonesiaceae bacterium BS-20</name>
    <dbReference type="NCBI Taxonomy" id="3120821"/>
    <lineage>
        <taxon>Bacteria</taxon>
        <taxon>Bacillati</taxon>
        <taxon>Actinomycetota</taxon>
        <taxon>Actinomycetes</taxon>
        <taxon>Micrococcales</taxon>
        <taxon>Jonesiaceae</taxon>
    </lineage>
</organism>
<keyword evidence="1" id="KW-0378">Hydrolase</keyword>
<dbReference type="InterPro" id="IPR015797">
    <property type="entry name" value="NUDIX_hydrolase-like_dom_sf"/>
</dbReference>
<dbReference type="InterPro" id="IPR036390">
    <property type="entry name" value="WH_DNA-bd_sf"/>
</dbReference>
<dbReference type="Pfam" id="PF00293">
    <property type="entry name" value="NUDIX"/>
    <property type="match status" value="1"/>
</dbReference>
<evidence type="ECO:0000256" key="1">
    <source>
        <dbReference type="ARBA" id="ARBA00022801"/>
    </source>
</evidence>
<accession>A0AAU7DXH6</accession>
<dbReference type="PROSITE" id="PS51462">
    <property type="entry name" value="NUDIX"/>
    <property type="match status" value="1"/>
</dbReference>
<dbReference type="Gene3D" id="1.10.10.10">
    <property type="entry name" value="Winged helix-like DNA-binding domain superfamily/Winged helix DNA-binding domain"/>
    <property type="match status" value="1"/>
</dbReference>
<proteinExistence type="predicted"/>
<feature type="region of interest" description="Disordered" evidence="2">
    <location>
        <begin position="1"/>
        <end position="22"/>
    </location>
</feature>
<dbReference type="CDD" id="cd18873">
    <property type="entry name" value="NUDIX_NadM_like"/>
    <property type="match status" value="1"/>
</dbReference>
<dbReference type="SUPFAM" id="SSF46785">
    <property type="entry name" value="Winged helix' DNA-binding domain"/>
    <property type="match status" value="1"/>
</dbReference>
<dbReference type="GO" id="GO:0016787">
    <property type="term" value="F:hydrolase activity"/>
    <property type="evidence" value="ECO:0007669"/>
    <property type="project" value="UniProtKB-KW"/>
</dbReference>
<protein>
    <submittedName>
        <fullName evidence="4">NUDIX domain-containing protein</fullName>
    </submittedName>
</protein>
<dbReference type="InterPro" id="IPR020084">
    <property type="entry name" value="NUDIX_hydrolase_CS"/>
</dbReference>
<evidence type="ECO:0000313" key="4">
    <source>
        <dbReference type="EMBL" id="XBH21658.1"/>
    </source>
</evidence>
<sequence>MQPRPVPSPPVPPRLPVSTEPQAAPAIPTTAIPIPVTVDICALTVLDGLLHILIVERGLTPFAGQPALPGGFVLPNESLEQAAQRELAEETGIIPPGHLEQLRTYGPLNRDPRGPVLSVAFLLLAPADRIPQAGGDAADARWMPFDENFPQLAFDHMEILHDAVERARSKLEYSPLAATFCPEEFTITQLRQVYEAVWGIAIDPRNFHRKISTTPGFLESTGKFGGPGPGRPAELFRLARDVSPTDAVLHPPLLRHSVSS</sequence>
<dbReference type="InterPro" id="IPR054105">
    <property type="entry name" value="WHD_NrtR"/>
</dbReference>
<feature type="domain" description="Nudix hydrolase" evidence="3">
    <location>
        <begin position="33"/>
        <end position="165"/>
    </location>
</feature>
<reference evidence="4" key="1">
    <citation type="submission" date="2024-02" db="EMBL/GenBank/DDBJ databases">
        <title>Tomenella chthoni gen. nov. sp. nov., a member of the family Jonesiaceae isolated from bat guano.</title>
        <authorList>
            <person name="Miller S.L."/>
            <person name="King J."/>
            <person name="Sankaranarayanan K."/>
            <person name="Lawson P.A."/>
        </authorList>
    </citation>
    <scope>NUCLEOTIDE SEQUENCE</scope>
    <source>
        <strain evidence="4">BS-20</strain>
    </source>
</reference>
<dbReference type="PANTHER" id="PTHR43736:SF4">
    <property type="entry name" value="SLR1690 PROTEIN"/>
    <property type="match status" value="1"/>
</dbReference>
<feature type="compositionally biased region" description="Pro residues" evidence="2">
    <location>
        <begin position="1"/>
        <end position="15"/>
    </location>
</feature>
<dbReference type="EMBL" id="CP146203">
    <property type="protein sequence ID" value="XBH21658.1"/>
    <property type="molecule type" value="Genomic_DNA"/>
</dbReference>
<dbReference type="Gene3D" id="3.90.79.10">
    <property type="entry name" value="Nucleoside Triphosphate Pyrophosphohydrolase"/>
    <property type="match status" value="1"/>
</dbReference>
<dbReference type="AlphaFoldDB" id="A0AAU7DXH6"/>
<dbReference type="InterPro" id="IPR036388">
    <property type="entry name" value="WH-like_DNA-bd_sf"/>
</dbReference>
<gene>
    <name evidence="4" type="ORF">V5R04_00050</name>
</gene>
<dbReference type="Pfam" id="PF21906">
    <property type="entry name" value="WHD_NrtR"/>
    <property type="match status" value="1"/>
</dbReference>
<name>A0AAU7DXH6_9MICO</name>
<evidence type="ECO:0000256" key="2">
    <source>
        <dbReference type="SAM" id="MobiDB-lite"/>
    </source>
</evidence>
<evidence type="ECO:0000259" key="3">
    <source>
        <dbReference type="PROSITE" id="PS51462"/>
    </source>
</evidence>
<dbReference type="SUPFAM" id="SSF55811">
    <property type="entry name" value="Nudix"/>
    <property type="match status" value="1"/>
</dbReference>